<evidence type="ECO:0000256" key="4">
    <source>
        <dbReference type="ARBA" id="ARBA00022722"/>
    </source>
</evidence>
<keyword evidence="5" id="KW-0547">Nucleotide-binding</keyword>
<dbReference type="AlphaFoldDB" id="T0YHP7"/>
<evidence type="ECO:0000259" key="11">
    <source>
        <dbReference type="Pfam" id="PF04313"/>
    </source>
</evidence>
<keyword evidence="6" id="KW-0680">Restriction system</keyword>
<dbReference type="GO" id="GO:0009307">
    <property type="term" value="P:DNA restriction-modification system"/>
    <property type="evidence" value="ECO:0007669"/>
    <property type="project" value="UniProtKB-KW"/>
</dbReference>
<evidence type="ECO:0000256" key="10">
    <source>
        <dbReference type="ARBA" id="ARBA00023125"/>
    </source>
</evidence>
<proteinExistence type="inferred from homology"/>
<gene>
    <name evidence="12" type="ORF">B1A_19978</name>
</gene>
<dbReference type="InterPro" id="IPR007409">
    <property type="entry name" value="Restrct_endonuc_type1_HsdR_N"/>
</dbReference>
<dbReference type="EC" id="3.1.21.3" evidence="3"/>
<evidence type="ECO:0000256" key="2">
    <source>
        <dbReference type="ARBA" id="ARBA00008598"/>
    </source>
</evidence>
<comment type="similarity">
    <text evidence="2">Belongs to the HsdR family.</text>
</comment>
<dbReference type="GO" id="GO:0009035">
    <property type="term" value="F:type I site-specific deoxyribonuclease activity"/>
    <property type="evidence" value="ECO:0007669"/>
    <property type="project" value="UniProtKB-EC"/>
</dbReference>
<dbReference type="InterPro" id="IPR051268">
    <property type="entry name" value="Type-I_R_enzyme_R_subunit"/>
</dbReference>
<dbReference type="EMBL" id="AUZX01014741">
    <property type="protein sequence ID" value="EQD31372.1"/>
    <property type="molecule type" value="Genomic_DNA"/>
</dbReference>
<organism evidence="12">
    <name type="scientific">mine drainage metagenome</name>
    <dbReference type="NCBI Taxonomy" id="410659"/>
    <lineage>
        <taxon>unclassified sequences</taxon>
        <taxon>metagenomes</taxon>
        <taxon>ecological metagenomes</taxon>
    </lineage>
</organism>
<dbReference type="GO" id="GO:0005524">
    <property type="term" value="F:ATP binding"/>
    <property type="evidence" value="ECO:0007669"/>
    <property type="project" value="UniProtKB-KW"/>
</dbReference>
<evidence type="ECO:0000256" key="9">
    <source>
        <dbReference type="ARBA" id="ARBA00022840"/>
    </source>
</evidence>
<evidence type="ECO:0000256" key="5">
    <source>
        <dbReference type="ARBA" id="ARBA00022741"/>
    </source>
</evidence>
<protein>
    <recommendedName>
        <fullName evidence="3">type I site-specific deoxyribonuclease</fullName>
        <ecNumber evidence="3">3.1.21.3</ecNumber>
    </recommendedName>
</protein>
<dbReference type="PANTHER" id="PTHR30195">
    <property type="entry name" value="TYPE I SITE-SPECIFIC DEOXYRIBONUCLEASE PROTEIN SUBUNIT M AND R"/>
    <property type="match status" value="1"/>
</dbReference>
<feature type="domain" description="Restriction endonuclease type I HsdR N-terminal" evidence="11">
    <location>
        <begin position="33"/>
        <end position="126"/>
    </location>
</feature>
<name>T0YHP7_9ZZZZ</name>
<evidence type="ECO:0000256" key="1">
    <source>
        <dbReference type="ARBA" id="ARBA00000851"/>
    </source>
</evidence>
<evidence type="ECO:0000256" key="3">
    <source>
        <dbReference type="ARBA" id="ARBA00012654"/>
    </source>
</evidence>
<dbReference type="Pfam" id="PF04313">
    <property type="entry name" value="HSDR_N"/>
    <property type="match status" value="1"/>
</dbReference>
<evidence type="ECO:0000313" key="12">
    <source>
        <dbReference type="EMBL" id="EQD31372.1"/>
    </source>
</evidence>
<keyword evidence="4" id="KW-0540">Nuclease</keyword>
<evidence type="ECO:0000256" key="8">
    <source>
        <dbReference type="ARBA" id="ARBA00022801"/>
    </source>
</evidence>
<keyword evidence="9" id="KW-0067">ATP-binding</keyword>
<evidence type="ECO:0000256" key="7">
    <source>
        <dbReference type="ARBA" id="ARBA00022759"/>
    </source>
</evidence>
<keyword evidence="8" id="KW-0378">Hydrolase</keyword>
<dbReference type="PANTHER" id="PTHR30195:SF15">
    <property type="entry name" value="TYPE I RESTRICTION ENZYME HINDI ENDONUCLEASE SUBUNIT"/>
    <property type="match status" value="1"/>
</dbReference>
<keyword evidence="7" id="KW-0255">Endonuclease</keyword>
<reference evidence="12" key="2">
    <citation type="journal article" date="2014" name="ISME J.">
        <title>Microbial stratification in low pH oxic and suboxic macroscopic growths along an acid mine drainage.</title>
        <authorList>
            <person name="Mendez-Garcia C."/>
            <person name="Mesa V."/>
            <person name="Sprenger R.R."/>
            <person name="Richter M."/>
            <person name="Diez M.S."/>
            <person name="Solano J."/>
            <person name="Bargiela R."/>
            <person name="Golyshina O.V."/>
            <person name="Manteca A."/>
            <person name="Ramos J.L."/>
            <person name="Gallego J.R."/>
            <person name="Llorente I."/>
            <person name="Martins Dos Santos V.A."/>
            <person name="Jensen O.N."/>
            <person name="Pelaez A.I."/>
            <person name="Sanchez J."/>
            <person name="Ferrer M."/>
        </authorList>
    </citation>
    <scope>NUCLEOTIDE SEQUENCE</scope>
</reference>
<keyword evidence="10" id="KW-0238">DNA-binding</keyword>
<dbReference type="GO" id="GO:0003677">
    <property type="term" value="F:DNA binding"/>
    <property type="evidence" value="ECO:0007669"/>
    <property type="project" value="UniProtKB-KW"/>
</dbReference>
<sequence>AILRNGIRDRGTHYRLVQFAPPTTLNADVRSRYERNCMGVMQQVRFDPKTKQTIDVVLFVNGLPLATAELKNAYTGQTATNAIKQYMKDRKFKSGTPLIDFNQRALVHFAADTAECYMTTRLAGDKTYFLPFNQGNDGRKGNPVADSKYSTHYLWDTIWQK</sequence>
<evidence type="ECO:0000256" key="6">
    <source>
        <dbReference type="ARBA" id="ARBA00022747"/>
    </source>
</evidence>
<comment type="caution">
    <text evidence="12">The sequence shown here is derived from an EMBL/GenBank/DDBJ whole genome shotgun (WGS) entry which is preliminary data.</text>
</comment>
<dbReference type="Gene3D" id="3.90.1570.50">
    <property type="match status" value="1"/>
</dbReference>
<comment type="catalytic activity">
    <reaction evidence="1">
        <text>Endonucleolytic cleavage of DNA to give random double-stranded fragments with terminal 5'-phosphates, ATP is simultaneously hydrolyzed.</text>
        <dbReference type="EC" id="3.1.21.3"/>
    </reaction>
</comment>
<feature type="non-terminal residue" evidence="12">
    <location>
        <position position="1"/>
    </location>
</feature>
<reference evidence="12" key="1">
    <citation type="submission" date="2013-08" db="EMBL/GenBank/DDBJ databases">
        <authorList>
            <person name="Mendez C."/>
            <person name="Richter M."/>
            <person name="Ferrer M."/>
            <person name="Sanchez J."/>
        </authorList>
    </citation>
    <scope>NUCLEOTIDE SEQUENCE</scope>
</reference>
<accession>T0YHP7</accession>
<feature type="non-terminal residue" evidence="12">
    <location>
        <position position="161"/>
    </location>
</feature>